<accession>A0ABZ3FQK7</accession>
<feature type="transmembrane region" description="Helical" evidence="11">
    <location>
        <begin position="7"/>
        <end position="25"/>
    </location>
</feature>
<feature type="transmembrane region" description="Helical" evidence="11">
    <location>
        <begin position="37"/>
        <end position="57"/>
    </location>
</feature>
<evidence type="ECO:0000256" key="6">
    <source>
        <dbReference type="ARBA" id="ARBA00022967"/>
    </source>
</evidence>
<feature type="transmembrane region" description="Helical" evidence="11">
    <location>
        <begin position="78"/>
        <end position="103"/>
    </location>
</feature>
<comment type="catalytic activity">
    <reaction evidence="9 10">
        <text>4 Fe(II)-[cytochrome c] + O2 + 8 H(+)(in) = 4 Fe(III)-[cytochrome c] + 2 H2O + 4 H(+)(out)</text>
        <dbReference type="Rhea" id="RHEA:11436"/>
        <dbReference type="Rhea" id="RHEA-COMP:10350"/>
        <dbReference type="Rhea" id="RHEA-COMP:14399"/>
        <dbReference type="ChEBI" id="CHEBI:15377"/>
        <dbReference type="ChEBI" id="CHEBI:15378"/>
        <dbReference type="ChEBI" id="CHEBI:15379"/>
        <dbReference type="ChEBI" id="CHEBI:29033"/>
        <dbReference type="ChEBI" id="CHEBI:29034"/>
        <dbReference type="EC" id="7.1.1.9"/>
    </reaction>
</comment>
<comment type="similarity">
    <text evidence="3 10">Belongs to the cytochrome c oxidase bacterial subunit CtaF family.</text>
</comment>
<reference evidence="12 13" key="1">
    <citation type="submission" date="2024-04" db="EMBL/GenBank/DDBJ databases">
        <title>Isolation of an actinomycete strain from pig manure.</title>
        <authorList>
            <person name="Gong T."/>
            <person name="Yu Z."/>
            <person name="An M."/>
            <person name="Wei C."/>
            <person name="Yang W."/>
            <person name="Liu L."/>
        </authorList>
    </citation>
    <scope>NUCLEOTIDE SEQUENCE [LARGE SCALE GENOMIC DNA]</scope>
    <source>
        <strain evidence="12 13">ZF39</strain>
    </source>
</reference>
<comment type="subcellular location">
    <subcellularLocation>
        <location evidence="2">Cell membrane</location>
        <topology evidence="2">Multi-pass membrane protein</topology>
    </subcellularLocation>
</comment>
<name>A0ABZ3FQK7_9ACTN</name>
<keyword evidence="13" id="KW-1185">Reference proteome</keyword>
<dbReference type="EMBL" id="CP154795">
    <property type="protein sequence ID" value="XAN08371.1"/>
    <property type="molecule type" value="Genomic_DNA"/>
</dbReference>
<evidence type="ECO:0000256" key="8">
    <source>
        <dbReference type="ARBA" id="ARBA00023136"/>
    </source>
</evidence>
<dbReference type="PIRSF" id="PIRSF017385">
    <property type="entry name" value="CtaF"/>
    <property type="match status" value="1"/>
</dbReference>
<evidence type="ECO:0000256" key="9">
    <source>
        <dbReference type="ARBA" id="ARBA00047816"/>
    </source>
</evidence>
<comment type="function">
    <text evidence="1 10">Part of cytochrome c oxidase, its function is unknown.</text>
</comment>
<proteinExistence type="inferred from homology"/>
<keyword evidence="7 11" id="KW-1133">Transmembrane helix</keyword>
<evidence type="ECO:0000256" key="10">
    <source>
        <dbReference type="PIRNR" id="PIRNR017385"/>
    </source>
</evidence>
<evidence type="ECO:0000313" key="12">
    <source>
        <dbReference type="EMBL" id="XAN08371.1"/>
    </source>
</evidence>
<gene>
    <name evidence="12" type="ORF">AADG42_14030</name>
</gene>
<evidence type="ECO:0000256" key="1">
    <source>
        <dbReference type="ARBA" id="ARBA00002536"/>
    </source>
</evidence>
<keyword evidence="6 10" id="KW-1278">Translocase</keyword>
<dbReference type="EC" id="7.1.1.9" evidence="10"/>
<evidence type="ECO:0000256" key="5">
    <source>
        <dbReference type="ARBA" id="ARBA00022692"/>
    </source>
</evidence>
<dbReference type="InterPro" id="IPR021050">
    <property type="entry name" value="Cyt_c_oxidase_su4_actinobac"/>
</dbReference>
<dbReference type="RefSeq" id="WP_425309826.1">
    <property type="nucleotide sequence ID" value="NZ_CP154795.1"/>
</dbReference>
<sequence length="137" mass="15546">MKRESWIYYPLSAFFIMMTVVYFFLGRYDGNKIEWAGTAALALSGLMMAMIGAVFHLTGRKMDDRPEDRQDAEVYDGAGDIGFFPPASIWPFWCAVTAGLIFLGPVFGWWLTILGFGFGAFALAGWIYQYYRGDYSH</sequence>
<comment type="subunit">
    <text evidence="10">Associates with subunits I, II and III to form cytochrome c oxidase.</text>
</comment>
<organism evidence="12 13">
    <name type="scientific">Ammonicoccus fulvus</name>
    <dbReference type="NCBI Taxonomy" id="3138240"/>
    <lineage>
        <taxon>Bacteria</taxon>
        <taxon>Bacillati</taxon>
        <taxon>Actinomycetota</taxon>
        <taxon>Actinomycetes</taxon>
        <taxon>Propionibacteriales</taxon>
        <taxon>Propionibacteriaceae</taxon>
        <taxon>Ammonicoccus</taxon>
    </lineage>
</organism>
<keyword evidence="5 11" id="KW-0812">Transmembrane</keyword>
<keyword evidence="8 10" id="KW-0472">Membrane</keyword>
<evidence type="ECO:0000256" key="3">
    <source>
        <dbReference type="ARBA" id="ARBA00006870"/>
    </source>
</evidence>
<evidence type="ECO:0000256" key="7">
    <source>
        <dbReference type="ARBA" id="ARBA00022989"/>
    </source>
</evidence>
<evidence type="ECO:0000256" key="2">
    <source>
        <dbReference type="ARBA" id="ARBA00004651"/>
    </source>
</evidence>
<keyword evidence="4 10" id="KW-1003">Cell membrane</keyword>
<protein>
    <recommendedName>
        <fullName evidence="10">Cytochrome c oxidase polypeptide 4</fullName>
        <ecNumber evidence="10">7.1.1.9</ecNumber>
    </recommendedName>
    <alternativeName>
        <fullName evidence="10">Cytochrome aa3 subunit 4</fullName>
    </alternativeName>
    <alternativeName>
        <fullName evidence="10">Cytochrome c oxidase polypeptide IV</fullName>
    </alternativeName>
</protein>
<dbReference type="Proteomes" id="UP001442841">
    <property type="component" value="Chromosome"/>
</dbReference>
<evidence type="ECO:0000256" key="11">
    <source>
        <dbReference type="SAM" id="Phobius"/>
    </source>
</evidence>
<feature type="transmembrane region" description="Helical" evidence="11">
    <location>
        <begin position="109"/>
        <end position="131"/>
    </location>
</feature>
<evidence type="ECO:0000313" key="13">
    <source>
        <dbReference type="Proteomes" id="UP001442841"/>
    </source>
</evidence>
<evidence type="ECO:0000256" key="4">
    <source>
        <dbReference type="ARBA" id="ARBA00022475"/>
    </source>
</evidence>
<dbReference type="Pfam" id="PF12270">
    <property type="entry name" value="Cyt_c_ox_IV"/>
    <property type="match status" value="1"/>
</dbReference>